<keyword evidence="1" id="KW-0812">Transmembrane</keyword>
<evidence type="ECO:0000313" key="3">
    <source>
        <dbReference type="Proteomes" id="UP000270743"/>
    </source>
</evidence>
<feature type="transmembrane region" description="Helical" evidence="1">
    <location>
        <begin position="12"/>
        <end position="35"/>
    </location>
</feature>
<dbReference type="EMBL" id="UZWE01000077">
    <property type="protein sequence ID" value="VDS10727.1"/>
    <property type="molecule type" value="Genomic_DNA"/>
</dbReference>
<proteinExistence type="predicted"/>
<dbReference type="OrthoDB" id="7617860at2"/>
<gene>
    <name evidence="2" type="ORF">PARHAE_03946</name>
</gene>
<keyword evidence="1" id="KW-0472">Membrane</keyword>
<sequence length="269" mass="29349">MIPTPKPEHRSLAWMIVAIASLAGVLAFLAFPVLAQSDAGSPPENAYARSYGGGWDCDLGYRMEDAECVKIEVPENAYATKRSHGAGWTCLRGYKAVDGASCIPIPVPANAFLKSSGYDWECLRGYRREGDTCVSVVLPEHSYLNDSSWGPGWACDRGFTASGDRCIPIVVPKNGSLTNADYGDAWACERGFVQVGDQCDPVVPPKHAFHDPIAYGPGWRCERGYEPDEQNSACIAIDLPENAHLDDSGNRWRCNPGFQRGDEACVREQ</sequence>
<dbReference type="AlphaFoldDB" id="A0A3S4DZ18"/>
<name>A0A3S4DZ18_9RHOB</name>
<organism evidence="2 3">
    <name type="scientific">Paracoccus haematequi</name>
    <dbReference type="NCBI Taxonomy" id="2491866"/>
    <lineage>
        <taxon>Bacteria</taxon>
        <taxon>Pseudomonadati</taxon>
        <taxon>Pseudomonadota</taxon>
        <taxon>Alphaproteobacteria</taxon>
        <taxon>Rhodobacterales</taxon>
        <taxon>Paracoccaceae</taxon>
        <taxon>Paracoccus</taxon>
    </lineage>
</organism>
<accession>A0A3S4DZ18</accession>
<dbReference type="Gene3D" id="2.10.25.10">
    <property type="entry name" value="Laminin"/>
    <property type="match status" value="6"/>
</dbReference>
<dbReference type="InterPro" id="IPR009030">
    <property type="entry name" value="Growth_fac_rcpt_cys_sf"/>
</dbReference>
<dbReference type="SUPFAM" id="SSF57184">
    <property type="entry name" value="Growth factor receptor domain"/>
    <property type="match status" value="1"/>
</dbReference>
<keyword evidence="1" id="KW-1133">Transmembrane helix</keyword>
<evidence type="ECO:0000313" key="2">
    <source>
        <dbReference type="EMBL" id="VDS10727.1"/>
    </source>
</evidence>
<keyword evidence="3" id="KW-1185">Reference proteome</keyword>
<protein>
    <submittedName>
        <fullName evidence="2">MSP1 EGF domain 1</fullName>
    </submittedName>
</protein>
<reference evidence="2 3" key="1">
    <citation type="submission" date="2018-12" db="EMBL/GenBank/DDBJ databases">
        <authorList>
            <person name="Criscuolo A."/>
        </authorList>
    </citation>
    <scope>NUCLEOTIDE SEQUENCE [LARGE SCALE GENOMIC DNA]</scope>
    <source>
        <strain evidence="2">ACIP1116241</strain>
    </source>
</reference>
<dbReference type="Proteomes" id="UP000270743">
    <property type="component" value="Unassembled WGS sequence"/>
</dbReference>
<evidence type="ECO:0000256" key="1">
    <source>
        <dbReference type="SAM" id="Phobius"/>
    </source>
</evidence>